<comment type="caution">
    <text evidence="1">The sequence shown here is derived from an EMBL/GenBank/DDBJ whole genome shotgun (WGS) entry which is preliminary data.</text>
</comment>
<sequence length="130" mass="14571">MSPRPELNPNMLGSNPFLNSIGGNVIFVVHCCCRLDMYIHDYMVRKNMHESAETFAAEANVCPPNLFAPDIADRTLPKPIENYVLPNVFPTMSPRPELNPNMLGSNPFLDSIGGTQSQMTSHILDIRRKK</sequence>
<proteinExistence type="predicted"/>
<reference evidence="1 2" key="1">
    <citation type="submission" date="2024-12" db="EMBL/GenBank/DDBJ databases">
        <title>The unique morphological basis and parallel evolutionary history of personate flowers in Penstemon.</title>
        <authorList>
            <person name="Depatie T.H."/>
            <person name="Wessinger C.A."/>
        </authorList>
    </citation>
    <scope>NUCLEOTIDE SEQUENCE [LARGE SCALE GENOMIC DNA]</scope>
    <source>
        <strain evidence="1">WTNN_2</strain>
        <tissue evidence="1">Leaf</tissue>
    </source>
</reference>
<dbReference type="EMBL" id="JBJXBP010000007">
    <property type="protein sequence ID" value="KAL3820453.1"/>
    <property type="molecule type" value="Genomic_DNA"/>
</dbReference>
<evidence type="ECO:0000313" key="2">
    <source>
        <dbReference type="Proteomes" id="UP001634393"/>
    </source>
</evidence>
<gene>
    <name evidence="1" type="ORF">ACJIZ3_006358</name>
</gene>
<protein>
    <submittedName>
        <fullName evidence="1">Uncharacterized protein</fullName>
    </submittedName>
</protein>
<dbReference type="Pfam" id="PF08513">
    <property type="entry name" value="LisH"/>
    <property type="match status" value="1"/>
</dbReference>
<keyword evidence="2" id="KW-1185">Reference proteome</keyword>
<dbReference type="PROSITE" id="PS50896">
    <property type="entry name" value="LISH"/>
    <property type="match status" value="1"/>
</dbReference>
<dbReference type="AlphaFoldDB" id="A0ABD3S7X6"/>
<dbReference type="Proteomes" id="UP001634393">
    <property type="component" value="Unassembled WGS sequence"/>
</dbReference>
<evidence type="ECO:0000313" key="1">
    <source>
        <dbReference type="EMBL" id="KAL3820453.1"/>
    </source>
</evidence>
<accession>A0ABD3S7X6</accession>
<name>A0ABD3S7X6_9LAMI</name>
<dbReference type="InterPro" id="IPR006594">
    <property type="entry name" value="LisH"/>
</dbReference>
<organism evidence="1 2">
    <name type="scientific">Penstemon smallii</name>
    <dbReference type="NCBI Taxonomy" id="265156"/>
    <lineage>
        <taxon>Eukaryota</taxon>
        <taxon>Viridiplantae</taxon>
        <taxon>Streptophyta</taxon>
        <taxon>Embryophyta</taxon>
        <taxon>Tracheophyta</taxon>
        <taxon>Spermatophyta</taxon>
        <taxon>Magnoliopsida</taxon>
        <taxon>eudicotyledons</taxon>
        <taxon>Gunneridae</taxon>
        <taxon>Pentapetalae</taxon>
        <taxon>asterids</taxon>
        <taxon>lamiids</taxon>
        <taxon>Lamiales</taxon>
        <taxon>Plantaginaceae</taxon>
        <taxon>Cheloneae</taxon>
        <taxon>Penstemon</taxon>
    </lineage>
</organism>